<organism evidence="8 9">
    <name type="scientific">Pannonibacter indicus</name>
    <dbReference type="NCBI Taxonomy" id="466044"/>
    <lineage>
        <taxon>Bacteria</taxon>
        <taxon>Pseudomonadati</taxon>
        <taxon>Pseudomonadota</taxon>
        <taxon>Alphaproteobacteria</taxon>
        <taxon>Hyphomicrobiales</taxon>
        <taxon>Stappiaceae</taxon>
        <taxon>Pannonibacter</taxon>
    </lineage>
</organism>
<feature type="transmembrane region" description="Helical" evidence="6">
    <location>
        <begin position="65"/>
        <end position="85"/>
    </location>
</feature>
<evidence type="ECO:0000259" key="7">
    <source>
        <dbReference type="Pfam" id="PF00892"/>
    </source>
</evidence>
<keyword evidence="4 6" id="KW-1133">Transmembrane helix</keyword>
<evidence type="ECO:0000313" key="9">
    <source>
        <dbReference type="Proteomes" id="UP000183900"/>
    </source>
</evidence>
<dbReference type="EMBL" id="CYHE01000026">
    <property type="protein sequence ID" value="CUB01027.1"/>
    <property type="molecule type" value="Genomic_DNA"/>
</dbReference>
<gene>
    <name evidence="8" type="ORF">Ga0061067_1268</name>
</gene>
<feature type="transmembrane region" description="Helical" evidence="6">
    <location>
        <begin position="148"/>
        <end position="167"/>
    </location>
</feature>
<dbReference type="Proteomes" id="UP000183900">
    <property type="component" value="Unassembled WGS sequence"/>
</dbReference>
<name>A0A0K6ICJ7_9HYPH</name>
<feature type="transmembrane region" description="Helical" evidence="6">
    <location>
        <begin position="32"/>
        <end position="53"/>
    </location>
</feature>
<feature type="domain" description="EamA" evidence="7">
    <location>
        <begin position="4"/>
        <end position="135"/>
    </location>
</feature>
<dbReference type="OrthoDB" id="2352272at2"/>
<comment type="subcellular location">
    <subcellularLocation>
        <location evidence="1">Membrane</location>
        <topology evidence="1">Multi-pass membrane protein</topology>
    </subcellularLocation>
</comment>
<comment type="similarity">
    <text evidence="2">Belongs to the EamA transporter family.</text>
</comment>
<feature type="transmembrane region" description="Helical" evidence="6">
    <location>
        <begin position="91"/>
        <end position="112"/>
    </location>
</feature>
<protein>
    <submittedName>
        <fullName evidence="8">Uncharacterized membrane protein RarD, contains two EamA domains</fullName>
    </submittedName>
</protein>
<evidence type="ECO:0000256" key="2">
    <source>
        <dbReference type="ARBA" id="ARBA00007362"/>
    </source>
</evidence>
<accession>A0A0K6ICJ7</accession>
<feature type="transmembrane region" description="Helical" evidence="6">
    <location>
        <begin position="270"/>
        <end position="290"/>
    </location>
</feature>
<feature type="domain" description="EamA" evidence="7">
    <location>
        <begin position="149"/>
        <end position="285"/>
    </location>
</feature>
<dbReference type="PANTHER" id="PTHR32322">
    <property type="entry name" value="INNER MEMBRANE TRANSPORTER"/>
    <property type="match status" value="1"/>
</dbReference>
<dbReference type="InterPro" id="IPR050638">
    <property type="entry name" value="AA-Vitamin_Transporters"/>
</dbReference>
<evidence type="ECO:0000256" key="1">
    <source>
        <dbReference type="ARBA" id="ARBA00004141"/>
    </source>
</evidence>
<dbReference type="GO" id="GO:0016020">
    <property type="term" value="C:membrane"/>
    <property type="evidence" value="ECO:0007669"/>
    <property type="project" value="UniProtKB-SubCell"/>
</dbReference>
<dbReference type="SUPFAM" id="SSF103481">
    <property type="entry name" value="Multidrug resistance efflux transporter EmrE"/>
    <property type="match status" value="2"/>
</dbReference>
<evidence type="ECO:0000256" key="4">
    <source>
        <dbReference type="ARBA" id="ARBA00022989"/>
    </source>
</evidence>
<dbReference type="InterPro" id="IPR000620">
    <property type="entry name" value="EamA_dom"/>
</dbReference>
<dbReference type="Pfam" id="PF00892">
    <property type="entry name" value="EamA"/>
    <property type="match status" value="2"/>
</dbReference>
<keyword evidence="5 6" id="KW-0472">Membrane</keyword>
<evidence type="ECO:0000256" key="3">
    <source>
        <dbReference type="ARBA" id="ARBA00022692"/>
    </source>
</evidence>
<proteinExistence type="inferred from homology"/>
<evidence type="ECO:0000313" key="8">
    <source>
        <dbReference type="EMBL" id="CUB01027.1"/>
    </source>
</evidence>
<reference evidence="9" key="1">
    <citation type="submission" date="2015-08" db="EMBL/GenBank/DDBJ databases">
        <authorList>
            <person name="Varghese N."/>
        </authorList>
    </citation>
    <scope>NUCLEOTIDE SEQUENCE [LARGE SCALE GENOMIC DNA]</scope>
    <source>
        <strain evidence="9">DSM 23407</strain>
    </source>
</reference>
<dbReference type="InterPro" id="IPR037185">
    <property type="entry name" value="EmrE-like"/>
</dbReference>
<feature type="transmembrane region" description="Helical" evidence="6">
    <location>
        <begin position="179"/>
        <end position="199"/>
    </location>
</feature>
<dbReference type="AlphaFoldDB" id="A0A0K6ICJ7"/>
<evidence type="ECO:0000256" key="6">
    <source>
        <dbReference type="SAM" id="Phobius"/>
    </source>
</evidence>
<sequence>MTNILLFASTVLLWGTTWIAIAFQIEAAPVPVFVSIFHRFALAALVMVAGLALMGRLRRPRVWRFVLAQALCLFCCNFIALYTATTLIPSGLVSVIFSLASLFNAVNARIFFGDRITPRTLVAAALGACGLLLLFWHDLTVDFDISVLKGIGWAALGTCFFSLGNMASRRNTAEGVPPVTANAWGMSFGAIALLAIIYATGNTLVTPPSSAYWLAAGYLAVFGSVAGFTAYLMLVARIGSAKAGYATVLFPVIALAASSLFEGYQWTPEAIAGLALTGLGNLVMFTKVSFRPARAVA</sequence>
<evidence type="ECO:0000256" key="5">
    <source>
        <dbReference type="ARBA" id="ARBA00023136"/>
    </source>
</evidence>
<feature type="transmembrane region" description="Helical" evidence="6">
    <location>
        <begin position="211"/>
        <end position="236"/>
    </location>
</feature>
<keyword evidence="3 6" id="KW-0812">Transmembrane</keyword>
<feature type="transmembrane region" description="Helical" evidence="6">
    <location>
        <begin position="119"/>
        <end position="136"/>
    </location>
</feature>
<dbReference type="RefSeq" id="WP_055457217.1">
    <property type="nucleotide sequence ID" value="NZ_CYHE01000026.1"/>
</dbReference>
<keyword evidence="9" id="KW-1185">Reference proteome</keyword>
<feature type="transmembrane region" description="Helical" evidence="6">
    <location>
        <begin position="243"/>
        <end position="264"/>
    </location>
</feature>
<dbReference type="PANTHER" id="PTHR32322:SF2">
    <property type="entry name" value="EAMA DOMAIN-CONTAINING PROTEIN"/>
    <property type="match status" value="1"/>
</dbReference>